<feature type="domain" description="CNNM transmembrane" evidence="8">
    <location>
        <begin position="137"/>
        <end position="323"/>
    </location>
</feature>
<feature type="transmembrane region" description="Helical" evidence="4">
    <location>
        <begin position="201"/>
        <end position="221"/>
    </location>
</feature>
<evidence type="ECO:0000313" key="12">
    <source>
        <dbReference type="Proteomes" id="UP000829354"/>
    </source>
</evidence>
<gene>
    <name evidence="9" type="ORF">L3Y34_015148</name>
    <name evidence="10" type="ORF">L5515_001228</name>
</gene>
<dbReference type="FunFam" id="3.10.580.10:FF:000124">
    <property type="entry name" value="Metal transporter cnnm-4"/>
    <property type="match status" value="1"/>
</dbReference>
<dbReference type="Pfam" id="PF01595">
    <property type="entry name" value="CNNM"/>
    <property type="match status" value="1"/>
</dbReference>
<evidence type="ECO:0000313" key="11">
    <source>
        <dbReference type="Proteomes" id="UP000827892"/>
    </source>
</evidence>
<keyword evidence="1" id="KW-0813">Transport</keyword>
<dbReference type="Proteomes" id="UP000829354">
    <property type="component" value="Chromosome I"/>
</dbReference>
<dbReference type="InterPro" id="IPR002550">
    <property type="entry name" value="CNNM"/>
</dbReference>
<dbReference type="GO" id="GO:0022857">
    <property type="term" value="F:transmembrane transporter activity"/>
    <property type="evidence" value="ECO:0007669"/>
    <property type="project" value="UniProtKB-UniRule"/>
</dbReference>
<dbReference type="PANTHER" id="PTHR12064:SF4">
    <property type="entry name" value="METAL TRANSPORTER CNNM-4"/>
    <property type="match status" value="1"/>
</dbReference>
<dbReference type="Gene3D" id="3.90.1280.20">
    <property type="match status" value="1"/>
</dbReference>
<keyword evidence="3 4" id="KW-0472">Membrane</keyword>
<dbReference type="EMBL" id="CP090891">
    <property type="protein sequence ID" value="ULU11515.1"/>
    <property type="molecule type" value="Genomic_DNA"/>
</dbReference>
<feature type="transmembrane region" description="Helical" evidence="4">
    <location>
        <begin position="233"/>
        <end position="255"/>
    </location>
</feature>
<dbReference type="SUPFAM" id="SSF54631">
    <property type="entry name" value="CBS-domain pair"/>
    <property type="match status" value="1"/>
</dbReference>
<dbReference type="GO" id="GO:0010960">
    <property type="term" value="P:magnesium ion homeostasis"/>
    <property type="evidence" value="ECO:0007669"/>
    <property type="project" value="InterPro"/>
</dbReference>
<name>A0AAE9E411_CAEBR</name>
<evidence type="ECO:0000259" key="8">
    <source>
        <dbReference type="PROSITE" id="PS51846"/>
    </source>
</evidence>
<feature type="transmembrane region" description="Helical" evidence="4">
    <location>
        <begin position="267"/>
        <end position="285"/>
    </location>
</feature>
<feature type="signal peptide" evidence="6">
    <location>
        <begin position="1"/>
        <end position="22"/>
    </location>
</feature>
<evidence type="ECO:0000256" key="6">
    <source>
        <dbReference type="SAM" id="SignalP"/>
    </source>
</evidence>
<feature type="transmembrane region" description="Helical" evidence="4">
    <location>
        <begin position="140"/>
        <end position="165"/>
    </location>
</feature>
<feature type="coiled-coil region" evidence="5">
    <location>
        <begin position="461"/>
        <end position="506"/>
    </location>
</feature>
<comment type="function">
    <text evidence="4">Metal transporter.</text>
</comment>
<dbReference type="GO" id="GO:0005886">
    <property type="term" value="C:plasma membrane"/>
    <property type="evidence" value="ECO:0007669"/>
    <property type="project" value="UniProtKB-SubCell"/>
</dbReference>
<keyword evidence="2" id="KW-0129">CBS domain</keyword>
<reference evidence="10 12" key="1">
    <citation type="submission" date="2022-04" db="EMBL/GenBank/DDBJ databases">
        <title>Chromosome-level reference genomes for two strains of Caenorhabditis briggsae: an improved platform for comparative genomics.</title>
        <authorList>
            <person name="Stevens L."/>
            <person name="Andersen E."/>
        </authorList>
    </citation>
    <scope>NUCLEOTIDE SEQUENCE [LARGE SCALE GENOMIC DNA]</scope>
    <source>
        <strain evidence="10">VX34</strain>
        <tissue evidence="10">Whole-organism</tissue>
    </source>
</reference>
<accession>A0AAE9E411</accession>
<dbReference type="PROSITE" id="PS51846">
    <property type="entry name" value="CNNM"/>
    <property type="match status" value="1"/>
</dbReference>
<evidence type="ECO:0000256" key="3">
    <source>
        <dbReference type="PROSITE-ProRule" id="PRU01193"/>
    </source>
</evidence>
<evidence type="ECO:0000256" key="5">
    <source>
        <dbReference type="SAM" id="Coils"/>
    </source>
</evidence>
<keyword evidence="12" id="KW-1185">Reference proteome</keyword>
<sequence length="540" mass="61975">MKFKLSVIILIFIVVPYSQINAKSSCRNGTIEMYSLDGFSKDSIELNETQHFQLFGEEVTLVKRAFLSFDAVCHVEAYPLKMVSVNRAEKRYDWNHIREFRMDQEMRSQDERINFFFCTEPRATEFSQMVTIPEGQDFQMVYLMMPLLALCLIMSATFSGLNLAIMSFSINDLKLIQGSDSNLRNRQRAGDVLRLRRHSNYVLVTIIFGNCFCNTSITLLLNYFGDVYGFGEFGYVELTATILLLIFTEILPSLIFTKNALPIASGMQYFVIFAMIVTMPISYPLSKLLDRILGKENADEAAPMEVDSVQLVAMIDEKLDDGEVGMMNVVQRALDLRKKRAEDVMTPITEVEVISEDMVITKEFLTDSFDRGFSRLPVHDKDNENKICGVLNLFDAMLLMDDQGRGLTTDLTAGTLLSVLEKRRKHCFVLNSLPVQQFMVELQRGCTMAIVVQYLGDKSDVDAEERLEELEKKELEKLKAKEETYVEVEEDESEREKEKMAKALRRESYQVIGIITMEDYMEEVIGEIMDEKDKKEVKTK</sequence>
<keyword evidence="3 4" id="KW-0812">Transmembrane</keyword>
<feature type="domain" description="CBS" evidence="7">
    <location>
        <begin position="345"/>
        <end position="407"/>
    </location>
</feature>
<dbReference type="InterPro" id="IPR000644">
    <property type="entry name" value="CBS_dom"/>
</dbReference>
<proteinExistence type="inferred from homology"/>
<protein>
    <recommendedName>
        <fullName evidence="4">Metal transporter</fullName>
    </recommendedName>
</protein>
<reference evidence="9 11" key="2">
    <citation type="submission" date="2022-05" db="EMBL/GenBank/DDBJ databases">
        <title>Chromosome-level reference genomes for two strains of Caenorhabditis briggsae: an improved platform for comparative genomics.</title>
        <authorList>
            <person name="Stevens L."/>
            <person name="Andersen E.C."/>
        </authorList>
    </citation>
    <scope>NUCLEOTIDE SEQUENCE [LARGE SCALE GENOMIC DNA]</scope>
    <source>
        <strain evidence="9">QX1410_ONT</strain>
        <tissue evidence="9">Whole-organism</tissue>
    </source>
</reference>
<evidence type="ECO:0000313" key="9">
    <source>
        <dbReference type="EMBL" id="ULU11515.1"/>
    </source>
</evidence>
<dbReference type="InterPro" id="IPR046342">
    <property type="entry name" value="CBS_dom_sf"/>
</dbReference>
<keyword evidence="1" id="KW-0406">Ion transport</keyword>
<evidence type="ECO:0000259" key="7">
    <source>
        <dbReference type="PROSITE" id="PS51371"/>
    </source>
</evidence>
<dbReference type="GO" id="GO:0006811">
    <property type="term" value="P:monoatomic ion transport"/>
    <property type="evidence" value="ECO:0007669"/>
    <property type="project" value="UniProtKB-KW"/>
</dbReference>
<dbReference type="EMBL" id="CP092620">
    <property type="protein sequence ID" value="UMM12469.1"/>
    <property type="molecule type" value="Genomic_DNA"/>
</dbReference>
<keyword evidence="5" id="KW-0175">Coiled coil</keyword>
<evidence type="ECO:0000256" key="4">
    <source>
        <dbReference type="RuleBase" id="RU369091"/>
    </source>
</evidence>
<dbReference type="PANTHER" id="PTHR12064">
    <property type="entry name" value="METAL TRANSPORTER CNNM"/>
    <property type="match status" value="1"/>
</dbReference>
<keyword evidence="3 4" id="KW-1133">Transmembrane helix</keyword>
<evidence type="ECO:0000256" key="2">
    <source>
        <dbReference type="PROSITE-ProRule" id="PRU00703"/>
    </source>
</evidence>
<dbReference type="Gene3D" id="3.10.580.10">
    <property type="entry name" value="CBS-domain"/>
    <property type="match status" value="1"/>
</dbReference>
<dbReference type="AlphaFoldDB" id="A0AAE9E411"/>
<evidence type="ECO:0000313" key="10">
    <source>
        <dbReference type="EMBL" id="UMM12469.1"/>
    </source>
</evidence>
<dbReference type="PROSITE" id="PS51371">
    <property type="entry name" value="CBS"/>
    <property type="match status" value="1"/>
</dbReference>
<dbReference type="Proteomes" id="UP000827892">
    <property type="component" value="Chromosome I"/>
</dbReference>
<organism evidence="10 12">
    <name type="scientific">Caenorhabditis briggsae</name>
    <dbReference type="NCBI Taxonomy" id="6238"/>
    <lineage>
        <taxon>Eukaryota</taxon>
        <taxon>Metazoa</taxon>
        <taxon>Ecdysozoa</taxon>
        <taxon>Nematoda</taxon>
        <taxon>Chromadorea</taxon>
        <taxon>Rhabditida</taxon>
        <taxon>Rhabditina</taxon>
        <taxon>Rhabditomorpha</taxon>
        <taxon>Rhabditoidea</taxon>
        <taxon>Rhabditidae</taxon>
        <taxon>Peloderinae</taxon>
        <taxon>Caenorhabditis</taxon>
    </lineage>
</organism>
<dbReference type="InterPro" id="IPR045095">
    <property type="entry name" value="ACDP"/>
</dbReference>
<feature type="chain" id="PRO_5044707025" description="Metal transporter" evidence="6">
    <location>
        <begin position="23"/>
        <end position="540"/>
    </location>
</feature>
<keyword evidence="6" id="KW-0732">Signal</keyword>
<comment type="subcellular location">
    <subcellularLocation>
        <location evidence="4">Cell membrane</location>
        <topology evidence="4">Multi-pass membrane protein</topology>
    </subcellularLocation>
</comment>
<evidence type="ECO:0000256" key="1">
    <source>
        <dbReference type="ARBA" id="ARBA00023065"/>
    </source>
</evidence>
<comment type="similarity">
    <text evidence="4">Belongs to the ACDP family.</text>
</comment>